<dbReference type="Proteomes" id="UP001174908">
    <property type="component" value="Unassembled WGS sequence"/>
</dbReference>
<name>A0ABT7NAE0_9BURK</name>
<dbReference type="Pfam" id="PF13470">
    <property type="entry name" value="PIN_3"/>
    <property type="match status" value="1"/>
</dbReference>
<gene>
    <name evidence="2" type="ORF">QTH91_10370</name>
</gene>
<sequence length="140" mass="15419">MNVDVVLDTNIGLDLLVFEDPACRPLRAALDDGRVRWIATAPMRAEMARVLGYPLIQARLARIERTAQQVLDAFDAQVSQVDVPDPGPAGSPACEDPDDQMFIDLAVAHRAFLLSKDRAVLQLRRQLEACGVPVMTQWPA</sequence>
<dbReference type="EMBL" id="JASZYV010000002">
    <property type="protein sequence ID" value="MDM0044889.1"/>
    <property type="molecule type" value="Genomic_DNA"/>
</dbReference>
<dbReference type="PANTHER" id="PTHR34610">
    <property type="entry name" value="SSL7007 PROTEIN"/>
    <property type="match status" value="1"/>
</dbReference>
<evidence type="ECO:0000313" key="3">
    <source>
        <dbReference type="Proteomes" id="UP001174908"/>
    </source>
</evidence>
<dbReference type="RefSeq" id="WP_286660000.1">
    <property type="nucleotide sequence ID" value="NZ_JASZYV010000002.1"/>
</dbReference>
<keyword evidence="3" id="KW-1185">Reference proteome</keyword>
<organism evidence="2 3">
    <name type="scientific">Variovorax dokdonensis</name>
    <dbReference type="NCBI Taxonomy" id="344883"/>
    <lineage>
        <taxon>Bacteria</taxon>
        <taxon>Pseudomonadati</taxon>
        <taxon>Pseudomonadota</taxon>
        <taxon>Betaproteobacteria</taxon>
        <taxon>Burkholderiales</taxon>
        <taxon>Comamonadaceae</taxon>
        <taxon>Variovorax</taxon>
    </lineage>
</organism>
<feature type="domain" description="PIN" evidence="1">
    <location>
        <begin position="5"/>
        <end position="119"/>
    </location>
</feature>
<dbReference type="InterPro" id="IPR029060">
    <property type="entry name" value="PIN-like_dom_sf"/>
</dbReference>
<evidence type="ECO:0000313" key="2">
    <source>
        <dbReference type="EMBL" id="MDM0044889.1"/>
    </source>
</evidence>
<proteinExistence type="predicted"/>
<evidence type="ECO:0000259" key="1">
    <source>
        <dbReference type="Pfam" id="PF13470"/>
    </source>
</evidence>
<reference evidence="2" key="1">
    <citation type="submission" date="2023-06" db="EMBL/GenBank/DDBJ databases">
        <authorList>
            <person name="Jiang Y."/>
            <person name="Liu Q."/>
        </authorList>
    </citation>
    <scope>NUCLEOTIDE SEQUENCE</scope>
    <source>
        <strain evidence="2">CGMCC 1.12089</strain>
    </source>
</reference>
<accession>A0ABT7NAE0</accession>
<dbReference type="SUPFAM" id="SSF88723">
    <property type="entry name" value="PIN domain-like"/>
    <property type="match status" value="1"/>
</dbReference>
<dbReference type="InterPro" id="IPR002716">
    <property type="entry name" value="PIN_dom"/>
</dbReference>
<dbReference type="PANTHER" id="PTHR34610:SF3">
    <property type="entry name" value="SSL7007 PROTEIN"/>
    <property type="match status" value="1"/>
</dbReference>
<dbReference type="InterPro" id="IPR002850">
    <property type="entry name" value="PIN_toxin-like"/>
</dbReference>
<dbReference type="NCBIfam" id="TIGR00305">
    <property type="entry name" value="putative toxin-antitoxin system toxin component, PIN family"/>
    <property type="match status" value="1"/>
</dbReference>
<protein>
    <submittedName>
        <fullName evidence="2">Toxin-antitoxin system toxin component, PIN family</fullName>
    </submittedName>
</protein>
<comment type="caution">
    <text evidence="2">The sequence shown here is derived from an EMBL/GenBank/DDBJ whole genome shotgun (WGS) entry which is preliminary data.</text>
</comment>